<dbReference type="Proteomes" id="UP000502260">
    <property type="component" value="Chromosome"/>
</dbReference>
<evidence type="ECO:0000259" key="2">
    <source>
        <dbReference type="SMART" id="SM00867"/>
    </source>
</evidence>
<sequence>MKKTLIALALSSAMSVSAFAADSYTIDSTHTFPSFEISHLGFSIQRGRFDKTVGKITLDPVAKTGSIDVAIDAASVDTGLADLEKHLRGEEFFDTDKYPTITFTSSKLKFEGDKLVGADGEFTLHGVTKPLTLQLDHFKCGAHPMTKKPRCGANATATLKRSEFGMAKYVPLVGDDVKIVIQVEADKD</sequence>
<dbReference type="InterPro" id="IPR036761">
    <property type="entry name" value="TTHA0802/YceI-like_sf"/>
</dbReference>
<protein>
    <submittedName>
        <fullName evidence="3">Polyisoprenoid-binding protein</fullName>
    </submittedName>
</protein>
<reference evidence="4" key="1">
    <citation type="submission" date="2020-03" db="EMBL/GenBank/DDBJ databases">
        <title>Complete genome sequence of sulfur-oxidizing bacterium skT11.</title>
        <authorList>
            <person name="Kanda M."/>
            <person name="Kojima H."/>
            <person name="Fukui M."/>
        </authorList>
    </citation>
    <scope>NUCLEOTIDE SEQUENCE [LARGE SCALE GENOMIC DNA]</scope>
    <source>
        <strain evidence="4">skT11</strain>
    </source>
</reference>
<keyword evidence="4" id="KW-1185">Reference proteome</keyword>
<dbReference type="Pfam" id="PF04264">
    <property type="entry name" value="YceI"/>
    <property type="match status" value="1"/>
</dbReference>
<name>A0A6F8VAZ1_9PROT</name>
<accession>A0A6F8VAZ1</accession>
<dbReference type="AlphaFoldDB" id="A0A6F8VAZ1"/>
<dbReference type="Gene3D" id="2.40.128.110">
    <property type="entry name" value="Lipid/polyisoprenoid-binding, YceI-like"/>
    <property type="match status" value="1"/>
</dbReference>
<proteinExistence type="predicted"/>
<dbReference type="SUPFAM" id="SSF101874">
    <property type="entry name" value="YceI-like"/>
    <property type="match status" value="1"/>
</dbReference>
<feature type="domain" description="Lipid/polyisoprenoid-binding YceI-like" evidence="2">
    <location>
        <begin position="23"/>
        <end position="186"/>
    </location>
</feature>
<evidence type="ECO:0000313" key="4">
    <source>
        <dbReference type="Proteomes" id="UP000502260"/>
    </source>
</evidence>
<keyword evidence="1" id="KW-0732">Signal</keyword>
<dbReference type="InterPro" id="IPR007372">
    <property type="entry name" value="Lipid/polyisoprenoid-bd_YceI"/>
</dbReference>
<feature type="chain" id="PRO_5026228067" evidence="1">
    <location>
        <begin position="21"/>
        <end position="188"/>
    </location>
</feature>
<dbReference type="SMART" id="SM00867">
    <property type="entry name" value="YceI"/>
    <property type="match status" value="1"/>
</dbReference>
<dbReference type="PANTHER" id="PTHR34406">
    <property type="entry name" value="PROTEIN YCEI"/>
    <property type="match status" value="1"/>
</dbReference>
<gene>
    <name evidence="3" type="ORF">SKTS_13860</name>
</gene>
<dbReference type="PANTHER" id="PTHR34406:SF1">
    <property type="entry name" value="PROTEIN YCEI"/>
    <property type="match status" value="1"/>
</dbReference>
<feature type="signal peptide" evidence="1">
    <location>
        <begin position="1"/>
        <end position="20"/>
    </location>
</feature>
<dbReference type="RefSeq" id="WP_173062316.1">
    <property type="nucleotide sequence ID" value="NZ_AP022853.1"/>
</dbReference>
<dbReference type="KEGG" id="slac:SKTS_13860"/>
<organism evidence="3 4">
    <name type="scientific">Sulfurimicrobium lacus</name>
    <dbReference type="NCBI Taxonomy" id="2715678"/>
    <lineage>
        <taxon>Bacteria</taxon>
        <taxon>Pseudomonadati</taxon>
        <taxon>Pseudomonadota</taxon>
        <taxon>Betaproteobacteria</taxon>
        <taxon>Nitrosomonadales</taxon>
        <taxon>Sulfuricellaceae</taxon>
        <taxon>Sulfurimicrobium</taxon>
    </lineage>
</organism>
<evidence type="ECO:0000256" key="1">
    <source>
        <dbReference type="SAM" id="SignalP"/>
    </source>
</evidence>
<dbReference type="EMBL" id="AP022853">
    <property type="protein sequence ID" value="BCB26500.1"/>
    <property type="molecule type" value="Genomic_DNA"/>
</dbReference>
<evidence type="ECO:0000313" key="3">
    <source>
        <dbReference type="EMBL" id="BCB26500.1"/>
    </source>
</evidence>